<gene>
    <name evidence="2" type="ORF">COB67_01390</name>
</gene>
<name>A0A2A4TB96_9DELT</name>
<evidence type="ECO:0000313" key="3">
    <source>
        <dbReference type="Proteomes" id="UP000218113"/>
    </source>
</evidence>
<sequence length="612" mass="71224">MARETIGKGPNFIHPEKPSAVGSRNSLNRQNRDEYEEAKVVIDEEVDKILNHIHVKLPPEVLEKLDIMGSVKSKLHNYFNQDFQNMLNRYIVTMEDEMGKKFRDLVDKEEVRVLNQYNPREITEILDRIGGSSIFNTGKVEQSVVNMHGQLQEHIQRGVADLENHTKALLREKSDVGAFVRGENSYAIVKCSFRDNTRRPKTVMDLKLSISILDSELISRIYPYQVPVKSLIKDIVAKNIHNHIDKELDQLNGQLAEEGREQLNDSDKLFERFRIMEKYVSDDKERDSKRYQFVAKKFLDAVDGIQAEIQSTEHDGLKIRENIKKIIDNANIRNRGFNTAVNTITTILDTSKMGYQFIENYKNARECVIREYEEEEVTRLPDERYAIHLIYYDQEQLTALRKAYSTQIEEMRCEVMQLWDVCHSIYTTDRDERGKKDWETLSNEMLQSAPEPVTKKRRFGGKTEESQPELRQETKRLWNEINFIPPKDTIVGESNPTEEVKLEEIRARFPLMLEKLRRVYADEKEITPETVETRRIVETRLKFLQEQFDEFIAQINPYHVQPGLLLDVDIVTIKKKKTTMMNMANVLNEFLYSVSKGVDNSPSEAVPAAALG</sequence>
<proteinExistence type="predicted"/>
<dbReference type="InterPro" id="IPR053574">
    <property type="entry name" value="Cyto_Filament_Comp"/>
</dbReference>
<comment type="caution">
    <text evidence="2">The sequence shown here is derived from an EMBL/GenBank/DDBJ whole genome shotgun (WGS) entry which is preliminary data.</text>
</comment>
<dbReference type="EMBL" id="NVSR01000003">
    <property type="protein sequence ID" value="PCI30631.1"/>
    <property type="molecule type" value="Genomic_DNA"/>
</dbReference>
<protein>
    <submittedName>
        <fullName evidence="2">Cytochrome C oxidase subunit II</fullName>
    </submittedName>
</protein>
<dbReference type="AlphaFoldDB" id="A0A2A4TB96"/>
<organism evidence="2 3">
    <name type="scientific">SAR324 cluster bacterium</name>
    <dbReference type="NCBI Taxonomy" id="2024889"/>
    <lineage>
        <taxon>Bacteria</taxon>
        <taxon>Deltaproteobacteria</taxon>
        <taxon>SAR324 cluster</taxon>
    </lineage>
</organism>
<evidence type="ECO:0000313" key="2">
    <source>
        <dbReference type="EMBL" id="PCI30631.1"/>
    </source>
</evidence>
<evidence type="ECO:0000256" key="1">
    <source>
        <dbReference type="SAM" id="MobiDB-lite"/>
    </source>
</evidence>
<dbReference type="Proteomes" id="UP000218113">
    <property type="component" value="Unassembled WGS sequence"/>
</dbReference>
<accession>A0A2A4TB96</accession>
<reference evidence="3" key="1">
    <citation type="submission" date="2017-08" db="EMBL/GenBank/DDBJ databases">
        <title>A dynamic microbial community with high functional redundancy inhabits the cold, oxic subseafloor aquifer.</title>
        <authorList>
            <person name="Tully B.J."/>
            <person name="Wheat C.G."/>
            <person name="Glazer B.T."/>
            <person name="Huber J.A."/>
        </authorList>
    </citation>
    <scope>NUCLEOTIDE SEQUENCE [LARGE SCALE GENOMIC DNA]</scope>
</reference>
<feature type="region of interest" description="Disordered" evidence="1">
    <location>
        <begin position="449"/>
        <end position="469"/>
    </location>
</feature>
<feature type="region of interest" description="Disordered" evidence="1">
    <location>
        <begin position="1"/>
        <end position="33"/>
    </location>
</feature>
<dbReference type="NCBIfam" id="NF040882">
    <property type="entry name" value="cfpA_ASD"/>
    <property type="match status" value="1"/>
</dbReference>